<dbReference type="InterPro" id="IPR007588">
    <property type="entry name" value="Znf_FLYWCH"/>
</dbReference>
<organism evidence="5 6">
    <name type="scientific">Dreissena polymorpha</name>
    <name type="common">Zebra mussel</name>
    <name type="synonym">Mytilus polymorpha</name>
    <dbReference type="NCBI Taxonomy" id="45954"/>
    <lineage>
        <taxon>Eukaryota</taxon>
        <taxon>Metazoa</taxon>
        <taxon>Spiralia</taxon>
        <taxon>Lophotrochozoa</taxon>
        <taxon>Mollusca</taxon>
        <taxon>Bivalvia</taxon>
        <taxon>Autobranchia</taxon>
        <taxon>Heteroconchia</taxon>
        <taxon>Euheterodonta</taxon>
        <taxon>Imparidentia</taxon>
        <taxon>Neoheterodontei</taxon>
        <taxon>Myida</taxon>
        <taxon>Dreissenoidea</taxon>
        <taxon>Dreissenidae</taxon>
        <taxon>Dreissena</taxon>
    </lineage>
</organism>
<dbReference type="PANTHER" id="PTHR20956">
    <property type="entry name" value="HEH2P"/>
    <property type="match status" value="1"/>
</dbReference>
<evidence type="ECO:0000259" key="4">
    <source>
        <dbReference type="Pfam" id="PF04500"/>
    </source>
</evidence>
<dbReference type="SUPFAM" id="SSF57903">
    <property type="entry name" value="FYVE/PHD zinc finger"/>
    <property type="match status" value="1"/>
</dbReference>
<proteinExistence type="predicted"/>
<name>A0A9D4HSW7_DREPO</name>
<dbReference type="Gene3D" id="3.30.40.10">
    <property type="entry name" value="Zinc/RING finger domain, C3HC4 (zinc finger)"/>
    <property type="match status" value="1"/>
</dbReference>
<dbReference type="EMBL" id="JAIWYP010000012">
    <property type="protein sequence ID" value="KAH3729685.1"/>
    <property type="molecule type" value="Genomic_DNA"/>
</dbReference>
<keyword evidence="3" id="KW-0862">Zinc</keyword>
<gene>
    <name evidence="5" type="ORF">DPMN_055663</name>
</gene>
<comment type="caution">
    <text evidence="5">The sequence shown here is derived from an EMBL/GenBank/DDBJ whole genome shotgun (WGS) entry which is preliminary data.</text>
</comment>
<keyword evidence="1" id="KW-0479">Metal-binding</keyword>
<dbReference type="OrthoDB" id="10071823at2759"/>
<keyword evidence="6" id="KW-1185">Reference proteome</keyword>
<reference evidence="5" key="2">
    <citation type="submission" date="2020-11" db="EMBL/GenBank/DDBJ databases">
        <authorList>
            <person name="McCartney M.A."/>
            <person name="Auch B."/>
            <person name="Kono T."/>
            <person name="Mallez S."/>
            <person name="Becker A."/>
            <person name="Gohl D.M."/>
            <person name="Silverstein K.A.T."/>
            <person name="Koren S."/>
            <person name="Bechman K.B."/>
            <person name="Herman A."/>
            <person name="Abrahante J.E."/>
            <person name="Garbe J."/>
        </authorList>
    </citation>
    <scope>NUCLEOTIDE SEQUENCE</scope>
    <source>
        <strain evidence="5">Duluth1</strain>
        <tissue evidence="5">Whole animal</tissue>
    </source>
</reference>
<accession>A0A9D4HSW7</accession>
<evidence type="ECO:0000256" key="1">
    <source>
        <dbReference type="ARBA" id="ARBA00022723"/>
    </source>
</evidence>
<evidence type="ECO:0000256" key="2">
    <source>
        <dbReference type="ARBA" id="ARBA00022771"/>
    </source>
</evidence>
<dbReference type="Pfam" id="PF04500">
    <property type="entry name" value="FLYWCH"/>
    <property type="match status" value="1"/>
</dbReference>
<evidence type="ECO:0000313" key="5">
    <source>
        <dbReference type="EMBL" id="KAH3729685.1"/>
    </source>
</evidence>
<dbReference type="Proteomes" id="UP000828390">
    <property type="component" value="Unassembled WGS sequence"/>
</dbReference>
<dbReference type="InterPro" id="IPR013083">
    <property type="entry name" value="Znf_RING/FYVE/PHD"/>
</dbReference>
<dbReference type="InterPro" id="IPR011011">
    <property type="entry name" value="Znf_FYVE_PHD"/>
</dbReference>
<evidence type="ECO:0000256" key="3">
    <source>
        <dbReference type="ARBA" id="ARBA00022833"/>
    </source>
</evidence>
<protein>
    <recommendedName>
        <fullName evidence="4">FLYWCH-type domain-containing protein</fullName>
    </recommendedName>
</protein>
<reference evidence="5" key="1">
    <citation type="journal article" date="2019" name="bioRxiv">
        <title>The Genome of the Zebra Mussel, Dreissena polymorpha: A Resource for Invasive Species Research.</title>
        <authorList>
            <person name="McCartney M.A."/>
            <person name="Auch B."/>
            <person name="Kono T."/>
            <person name="Mallez S."/>
            <person name="Zhang Y."/>
            <person name="Obille A."/>
            <person name="Becker A."/>
            <person name="Abrahante J.E."/>
            <person name="Garbe J."/>
            <person name="Badalamenti J.P."/>
            <person name="Herman A."/>
            <person name="Mangelson H."/>
            <person name="Liachko I."/>
            <person name="Sullivan S."/>
            <person name="Sone E.D."/>
            <person name="Koren S."/>
            <person name="Silverstein K.A.T."/>
            <person name="Beckman K.B."/>
            <person name="Gohl D.M."/>
        </authorList>
    </citation>
    <scope>NUCLEOTIDE SEQUENCE</scope>
    <source>
        <strain evidence="5">Duluth1</strain>
        <tissue evidence="5">Whole animal</tissue>
    </source>
</reference>
<feature type="domain" description="FLYWCH-type" evidence="4">
    <location>
        <begin position="139"/>
        <end position="181"/>
    </location>
</feature>
<sequence>MAEHPCIYCNIEVTSRAHAIACDSCGRWSHRRHTEITHQQYMQLRSGEVQIEWFCNGCRNVDEPPPPLEIPVSPLRNLAQEDLRHGGNTTIPDVSFDLAQEYERPTPVVDTSLPDDLELNDEIPADDAVITYEIVESGTKRGAAKLISSDGYSYTKGVTSGERQFWRCSVRNKTVKCPASVKQYRDMFTSGVAGHVHPQDPGATKKMKIAKKVKELARPERNNKTYK</sequence>
<evidence type="ECO:0000313" key="6">
    <source>
        <dbReference type="Proteomes" id="UP000828390"/>
    </source>
</evidence>
<dbReference type="PANTHER" id="PTHR20956:SF12">
    <property type="entry name" value="FLYWCH-TYPE DOMAIN-CONTAINING PROTEIN"/>
    <property type="match status" value="1"/>
</dbReference>
<dbReference type="Gene3D" id="2.20.25.240">
    <property type="match status" value="1"/>
</dbReference>
<keyword evidence="2" id="KW-0863">Zinc-finger</keyword>
<dbReference type="AlphaFoldDB" id="A0A9D4HSW7"/>
<dbReference type="GO" id="GO:0008270">
    <property type="term" value="F:zinc ion binding"/>
    <property type="evidence" value="ECO:0007669"/>
    <property type="project" value="UniProtKB-KW"/>
</dbReference>